<reference evidence="1" key="1">
    <citation type="submission" date="2020-04" db="EMBL/GenBank/DDBJ databases">
        <title>Draft genome resource of the tomato pathogen Pseudocercospora fuligena.</title>
        <authorList>
            <person name="Zaccaron A."/>
        </authorList>
    </citation>
    <scope>NUCLEOTIDE SEQUENCE</scope>
    <source>
        <strain evidence="1">PF001</strain>
    </source>
</reference>
<evidence type="ECO:0000313" key="2">
    <source>
        <dbReference type="Proteomes" id="UP000660729"/>
    </source>
</evidence>
<dbReference type="EMBL" id="JABCIY010000031">
    <property type="protein sequence ID" value="KAF7196142.1"/>
    <property type="molecule type" value="Genomic_DNA"/>
</dbReference>
<protein>
    <submittedName>
        <fullName evidence="1">Uncharacterized protein</fullName>
    </submittedName>
</protein>
<evidence type="ECO:0000313" key="1">
    <source>
        <dbReference type="EMBL" id="KAF7196142.1"/>
    </source>
</evidence>
<comment type="caution">
    <text evidence="1">The sequence shown here is derived from an EMBL/GenBank/DDBJ whole genome shotgun (WGS) entry which is preliminary data.</text>
</comment>
<sequence>MAKWGGAAEMIFDETSPEDIDGIREEYYSKVILADERRFLQDEALKHGNPLEPGTVIGERIELIVDGRPIVSDSSWQEWRDLWQTYVNKHGDDS</sequence>
<dbReference type="AlphaFoldDB" id="A0A8H6RRU9"/>
<accession>A0A8H6RRU9</accession>
<dbReference type="OrthoDB" id="3183782at2759"/>
<keyword evidence="2" id="KW-1185">Reference proteome</keyword>
<name>A0A8H6RRU9_9PEZI</name>
<dbReference type="Proteomes" id="UP000660729">
    <property type="component" value="Unassembled WGS sequence"/>
</dbReference>
<organism evidence="1 2">
    <name type="scientific">Pseudocercospora fuligena</name>
    <dbReference type="NCBI Taxonomy" id="685502"/>
    <lineage>
        <taxon>Eukaryota</taxon>
        <taxon>Fungi</taxon>
        <taxon>Dikarya</taxon>
        <taxon>Ascomycota</taxon>
        <taxon>Pezizomycotina</taxon>
        <taxon>Dothideomycetes</taxon>
        <taxon>Dothideomycetidae</taxon>
        <taxon>Mycosphaerellales</taxon>
        <taxon>Mycosphaerellaceae</taxon>
        <taxon>Pseudocercospora</taxon>
    </lineage>
</organism>
<gene>
    <name evidence="1" type="ORF">HII31_02543</name>
</gene>
<proteinExistence type="predicted"/>